<keyword evidence="6" id="KW-1185">Reference proteome</keyword>
<dbReference type="AlphaFoldDB" id="A0AAN9BUT8"/>
<evidence type="ECO:0000256" key="3">
    <source>
        <dbReference type="PROSITE-ProRule" id="PRU00043"/>
    </source>
</evidence>
<dbReference type="EMBL" id="JBAMIC010000002">
    <property type="protein sequence ID" value="KAK7113021.1"/>
    <property type="molecule type" value="Genomic_DNA"/>
</dbReference>
<dbReference type="InterPro" id="IPR015919">
    <property type="entry name" value="Cadherin-like_sf"/>
</dbReference>
<keyword evidence="3" id="KW-0106">Calcium</keyword>
<evidence type="ECO:0000313" key="6">
    <source>
        <dbReference type="Proteomes" id="UP001374579"/>
    </source>
</evidence>
<sequence>MFEVNSSTCEVTLRNALTSDTAQAYTVLIEAFDNAGAATRSSTGTLTMNVDRNLYPPQFINQLYSFEILEIQELGIPFGYANASDNDTVSPYGDIYYEAMGNDTVLTYFGINADGGLVSLRSQWQYPDRSENIFRYDVRLRDGAGQQSPVTASVNVTVIRNTQPVFNNTANYRVSNLTEDTAGGTVVFTPTVTNQDSRNPFDDLEFEMIGDGRTTAFFQANKANGAISVRPDSDLTSDTESEYIARLVVRDGGTPRLSDTSTVVIQVPRNNFSPGFLHGDLTVRIPFNEDIGTVVADVNATDNDGQDHPEGKITYSMVSGNTDNNIEYFKVYPDTGQLILTENAGLDSIPNDRFVVTLAATDQGSPTRTGEVTITVIIDKDPSQLLCGQNPFVFTTSENSNVDTVVGSVTAAPSASGSISYEVVGSPPGDSFFRMTSTGVITVSADLRTDPAKLQNYQVSNAVQLNLPKTLA</sequence>
<organism evidence="5 6">
    <name type="scientific">Littorina saxatilis</name>
    <dbReference type="NCBI Taxonomy" id="31220"/>
    <lineage>
        <taxon>Eukaryota</taxon>
        <taxon>Metazoa</taxon>
        <taxon>Spiralia</taxon>
        <taxon>Lophotrochozoa</taxon>
        <taxon>Mollusca</taxon>
        <taxon>Gastropoda</taxon>
        <taxon>Caenogastropoda</taxon>
        <taxon>Littorinimorpha</taxon>
        <taxon>Littorinoidea</taxon>
        <taxon>Littorinidae</taxon>
        <taxon>Littorina</taxon>
    </lineage>
</organism>
<dbReference type="InterPro" id="IPR002126">
    <property type="entry name" value="Cadherin-like_dom"/>
</dbReference>
<evidence type="ECO:0000313" key="5">
    <source>
        <dbReference type="EMBL" id="KAK7113021.1"/>
    </source>
</evidence>
<dbReference type="GO" id="GO:0005886">
    <property type="term" value="C:plasma membrane"/>
    <property type="evidence" value="ECO:0007669"/>
    <property type="project" value="UniProtKB-SubCell"/>
</dbReference>
<protein>
    <recommendedName>
        <fullName evidence="4">Cadherin domain-containing protein</fullName>
    </recommendedName>
</protein>
<proteinExistence type="predicted"/>
<dbReference type="GO" id="GO:0005509">
    <property type="term" value="F:calcium ion binding"/>
    <property type="evidence" value="ECO:0007669"/>
    <property type="project" value="UniProtKB-UniRule"/>
</dbReference>
<gene>
    <name evidence="5" type="ORF">V1264_012386</name>
</gene>
<keyword evidence="2" id="KW-1133">Transmembrane helix</keyword>
<dbReference type="SMART" id="SM00112">
    <property type="entry name" value="CA"/>
    <property type="match status" value="2"/>
</dbReference>
<dbReference type="SUPFAM" id="SSF49313">
    <property type="entry name" value="Cadherin-like"/>
    <property type="match status" value="4"/>
</dbReference>
<name>A0AAN9BUT8_9CAEN</name>
<dbReference type="PANTHER" id="PTHR24026">
    <property type="entry name" value="FAT ATYPICAL CADHERIN-RELATED"/>
    <property type="match status" value="1"/>
</dbReference>
<feature type="domain" description="Cadherin" evidence="4">
    <location>
        <begin position="169"/>
        <end position="276"/>
    </location>
</feature>
<dbReference type="PROSITE" id="PS50268">
    <property type="entry name" value="CADHERIN_2"/>
    <property type="match status" value="3"/>
</dbReference>
<evidence type="ECO:0000256" key="2">
    <source>
        <dbReference type="ARBA" id="ARBA00022989"/>
    </source>
</evidence>
<dbReference type="Gene3D" id="2.60.40.60">
    <property type="entry name" value="Cadherins"/>
    <property type="match status" value="5"/>
</dbReference>
<evidence type="ECO:0000259" key="4">
    <source>
        <dbReference type="PROSITE" id="PS50268"/>
    </source>
</evidence>
<dbReference type="PANTHER" id="PTHR24026:SF126">
    <property type="entry name" value="PROTOCADHERIN FAT 4"/>
    <property type="match status" value="1"/>
</dbReference>
<dbReference type="Proteomes" id="UP001374579">
    <property type="component" value="Unassembled WGS sequence"/>
</dbReference>
<feature type="domain" description="Cadherin" evidence="4">
    <location>
        <begin position="277"/>
        <end position="393"/>
    </location>
</feature>
<keyword evidence="2" id="KW-0472">Membrane</keyword>
<feature type="domain" description="Cadherin" evidence="4">
    <location>
        <begin position="60"/>
        <end position="166"/>
    </location>
</feature>
<comment type="caution">
    <text evidence="5">The sequence shown here is derived from an EMBL/GenBank/DDBJ whole genome shotgun (WGS) entry which is preliminary data.</text>
</comment>
<dbReference type="GO" id="GO:0007156">
    <property type="term" value="P:homophilic cell adhesion via plasma membrane adhesion molecules"/>
    <property type="evidence" value="ECO:0007669"/>
    <property type="project" value="InterPro"/>
</dbReference>
<evidence type="ECO:0000256" key="1">
    <source>
        <dbReference type="ARBA" id="ARBA00022692"/>
    </source>
</evidence>
<accession>A0AAN9BUT8</accession>
<reference evidence="5 6" key="1">
    <citation type="submission" date="2024-02" db="EMBL/GenBank/DDBJ databases">
        <title>Chromosome-scale genome assembly of the rough periwinkle Littorina saxatilis.</title>
        <authorList>
            <person name="De Jode A."/>
            <person name="Faria R."/>
            <person name="Formenti G."/>
            <person name="Sims Y."/>
            <person name="Smith T.P."/>
            <person name="Tracey A."/>
            <person name="Wood J.M.D."/>
            <person name="Zagrodzka Z.B."/>
            <person name="Johannesson K."/>
            <person name="Butlin R.K."/>
            <person name="Leder E.H."/>
        </authorList>
    </citation>
    <scope>NUCLEOTIDE SEQUENCE [LARGE SCALE GENOMIC DNA]</scope>
    <source>
        <strain evidence="5">Snail1</strain>
        <tissue evidence="5">Muscle</tissue>
    </source>
</reference>
<keyword evidence="1" id="KW-0812">Transmembrane</keyword>
<dbReference type="PRINTS" id="PR00205">
    <property type="entry name" value="CADHERIN"/>
</dbReference>
<dbReference type="CDD" id="cd11304">
    <property type="entry name" value="Cadherin_repeat"/>
    <property type="match status" value="5"/>
</dbReference>
<dbReference type="Pfam" id="PF00028">
    <property type="entry name" value="Cadherin"/>
    <property type="match status" value="1"/>
</dbReference>